<dbReference type="RefSeq" id="XP_023160064.2">
    <property type="nucleotide sequence ID" value="XM_023304296.2"/>
</dbReference>
<dbReference type="Pfam" id="PF06477">
    <property type="entry name" value="DUF1091"/>
    <property type="match status" value="1"/>
</dbReference>
<dbReference type="SMART" id="SM00697">
    <property type="entry name" value="DM8"/>
    <property type="match status" value="1"/>
</dbReference>
<dbReference type="Proteomes" id="UP000504633">
    <property type="component" value="Unplaced"/>
</dbReference>
<organism evidence="3 4">
    <name type="scientific">Drosophila hydei</name>
    <name type="common">Fruit fly</name>
    <dbReference type="NCBI Taxonomy" id="7224"/>
    <lineage>
        <taxon>Eukaryota</taxon>
        <taxon>Metazoa</taxon>
        <taxon>Ecdysozoa</taxon>
        <taxon>Arthropoda</taxon>
        <taxon>Hexapoda</taxon>
        <taxon>Insecta</taxon>
        <taxon>Pterygota</taxon>
        <taxon>Neoptera</taxon>
        <taxon>Endopterygota</taxon>
        <taxon>Diptera</taxon>
        <taxon>Brachycera</taxon>
        <taxon>Muscomorpha</taxon>
        <taxon>Ephydroidea</taxon>
        <taxon>Drosophilidae</taxon>
        <taxon>Drosophila</taxon>
    </lineage>
</organism>
<dbReference type="InterPro" id="IPR036846">
    <property type="entry name" value="GM2-AP_sf"/>
</dbReference>
<feature type="chain" id="PRO_5026787916" evidence="2">
    <location>
        <begin position="19"/>
        <end position="186"/>
    </location>
</feature>
<protein>
    <submittedName>
        <fullName evidence="4">Uncharacterized protein LOC111592220</fullName>
    </submittedName>
</protein>
<proteinExistence type="predicted"/>
<feature type="signal peptide" evidence="2">
    <location>
        <begin position="1"/>
        <end position="18"/>
    </location>
</feature>
<dbReference type="OrthoDB" id="8059660at2759"/>
<reference evidence="4" key="1">
    <citation type="submission" date="2025-08" db="UniProtKB">
        <authorList>
            <consortium name="RefSeq"/>
        </authorList>
    </citation>
    <scope>IDENTIFICATION</scope>
    <source>
        <strain evidence="4">15085-1641.00</strain>
        <tissue evidence="4">Whole body</tissue>
    </source>
</reference>
<dbReference type="Gene3D" id="2.70.220.10">
    <property type="entry name" value="Ganglioside GM2 activator"/>
    <property type="match status" value="1"/>
</dbReference>
<dbReference type="KEGG" id="dhe:111592220"/>
<dbReference type="OMA" id="ICPMKAG"/>
<dbReference type="PANTHER" id="PTHR20898">
    <property type="entry name" value="DAEDALUS ON 3-RELATED-RELATED"/>
    <property type="match status" value="1"/>
</dbReference>
<dbReference type="AlphaFoldDB" id="A0A6J1L351"/>
<dbReference type="PANTHER" id="PTHR20898:SF0">
    <property type="entry name" value="DAEDALUS ON 3-RELATED"/>
    <property type="match status" value="1"/>
</dbReference>
<evidence type="ECO:0000256" key="2">
    <source>
        <dbReference type="SAM" id="SignalP"/>
    </source>
</evidence>
<dbReference type="InterPro" id="IPR010512">
    <property type="entry name" value="DUF1091"/>
</dbReference>
<name>A0A6J1L351_DROHY</name>
<evidence type="ECO:0000313" key="3">
    <source>
        <dbReference type="Proteomes" id="UP000504633"/>
    </source>
</evidence>
<evidence type="ECO:0000313" key="4">
    <source>
        <dbReference type="RefSeq" id="XP_023160064.2"/>
    </source>
</evidence>
<keyword evidence="1 2" id="KW-0732">Signal</keyword>
<sequence length="186" mass="21516">MHLLLVHVLLVATTQLQAALTMSLRSKFTNVSYEYNTDYYMGMKSWLTAEGYLNTDVYVNRTLPATLRTAITVQFQIENSLNYYTLFNYDVDTCKLLKDQAKSSLPGVWIRNVRKYGNLSAICPMKAGYYDLRNFHLEDKSIPVYLRPGHYRLHDINYYGKNNANGNTKAKQRSLVSSIVLQMQLY</sequence>
<dbReference type="GeneID" id="111592220"/>
<evidence type="ECO:0000256" key="1">
    <source>
        <dbReference type="ARBA" id="ARBA00022729"/>
    </source>
</evidence>
<accession>A0A6J1L351</accession>
<keyword evidence="3" id="KW-1185">Reference proteome</keyword>
<gene>
    <name evidence="4" type="primary">LOC111592220</name>
</gene>